<organism evidence="3 4">
    <name type="scientific">Purpureocillium lilacinum</name>
    <name type="common">Paecilomyces lilacinus</name>
    <dbReference type="NCBI Taxonomy" id="33203"/>
    <lineage>
        <taxon>Eukaryota</taxon>
        <taxon>Fungi</taxon>
        <taxon>Dikarya</taxon>
        <taxon>Ascomycota</taxon>
        <taxon>Pezizomycotina</taxon>
        <taxon>Sordariomycetes</taxon>
        <taxon>Hypocreomycetidae</taxon>
        <taxon>Hypocreales</taxon>
        <taxon>Ophiocordycipitaceae</taxon>
        <taxon>Purpureocillium</taxon>
    </lineage>
</organism>
<evidence type="ECO:0000313" key="4">
    <source>
        <dbReference type="Proteomes" id="UP000245956"/>
    </source>
</evidence>
<dbReference type="Proteomes" id="UP000245956">
    <property type="component" value="Unassembled WGS sequence"/>
</dbReference>
<dbReference type="Proteomes" id="UP001287286">
    <property type="component" value="Unassembled WGS sequence"/>
</dbReference>
<dbReference type="EMBL" id="JAWRVI010000061">
    <property type="protein sequence ID" value="KAK4083059.1"/>
    <property type="molecule type" value="Genomic_DNA"/>
</dbReference>
<dbReference type="EMBL" id="LCWV01000011">
    <property type="protein sequence ID" value="PWI69588.1"/>
    <property type="molecule type" value="Genomic_DNA"/>
</dbReference>
<name>A0A2U3E501_PURLI</name>
<evidence type="ECO:0000313" key="3">
    <source>
        <dbReference type="EMBL" id="PWI69588.1"/>
    </source>
</evidence>
<comment type="caution">
    <text evidence="3">The sequence shown here is derived from an EMBL/GenBank/DDBJ whole genome shotgun (WGS) entry which is preliminary data.</text>
</comment>
<sequence length="186" mass="21169">MPPASRRTRVASITHAPRTRSLCLQPRGYLPTCSLRRRLSYWSYLHPRRKFLDGIRCGGLSDQRFSLMPLRTSQKQSYPLKLLANSWQPAESRRSQNLPARRAEPPASKPVTRSKDQDDTRDSLAEVDRASEPRGATPSLRARRMSQEVATSHGNTRACPCCVRLRNWVQSVTTVRSPSRRRTCVA</sequence>
<reference evidence="2 5" key="4">
    <citation type="journal article" date="2024" name="Microbiol. Resour. Announc.">
        <title>Genome annotations for the ascomycete fungi Trichoderma harzianum, Trichoderma aggressivum, and Purpureocillium lilacinum.</title>
        <authorList>
            <person name="Beijen E.P.W."/>
            <person name="Ohm R.A."/>
        </authorList>
    </citation>
    <scope>NUCLEOTIDE SEQUENCE [LARGE SCALE GENOMIC DNA]</scope>
    <source>
        <strain evidence="2 5">CBS 150709</strain>
    </source>
</reference>
<reference evidence="3" key="1">
    <citation type="submission" date="2015-05" db="EMBL/GenBank/DDBJ databases">
        <authorList>
            <person name="Wang D.B."/>
            <person name="Wang M."/>
        </authorList>
    </citation>
    <scope>NUCLEOTIDE SEQUENCE</scope>
    <source>
        <strain evidence="3">36-1</strain>
    </source>
</reference>
<protein>
    <submittedName>
        <fullName evidence="3">Uncharacterized protein</fullName>
    </submittedName>
</protein>
<reference evidence="3 4" key="2">
    <citation type="journal article" date="2016" name="Front. Microbiol.">
        <title>Genome and transcriptome sequences reveal the specific parasitism of the nematophagous Purpureocillium lilacinum 36-1.</title>
        <authorList>
            <person name="Xie J."/>
            <person name="Li S."/>
            <person name="Mo C."/>
            <person name="Xiao X."/>
            <person name="Peng D."/>
            <person name="Wang G."/>
            <person name="Xiao Y."/>
        </authorList>
    </citation>
    <scope>NUCLEOTIDE SEQUENCE [LARGE SCALE GENOMIC DNA]</scope>
    <source>
        <strain evidence="3 4">36-1</strain>
    </source>
</reference>
<proteinExistence type="predicted"/>
<accession>A0A2U3E501</accession>
<feature type="region of interest" description="Disordered" evidence="1">
    <location>
        <begin position="89"/>
        <end position="153"/>
    </location>
</feature>
<keyword evidence="5" id="KW-1185">Reference proteome</keyword>
<evidence type="ECO:0000313" key="5">
    <source>
        <dbReference type="Proteomes" id="UP001287286"/>
    </source>
</evidence>
<feature type="compositionally biased region" description="Basic and acidic residues" evidence="1">
    <location>
        <begin position="113"/>
        <end position="132"/>
    </location>
</feature>
<evidence type="ECO:0000256" key="1">
    <source>
        <dbReference type="SAM" id="MobiDB-lite"/>
    </source>
</evidence>
<gene>
    <name evidence="3" type="ORF">PCL_00500</name>
    <name evidence="2" type="ORF">Purlil1_11003</name>
</gene>
<dbReference type="AlphaFoldDB" id="A0A2U3E501"/>
<evidence type="ECO:0000313" key="2">
    <source>
        <dbReference type="EMBL" id="KAK4083059.1"/>
    </source>
</evidence>
<reference evidence="2" key="3">
    <citation type="submission" date="2023-11" db="EMBL/GenBank/DDBJ databases">
        <authorList>
            <person name="Beijen E."/>
            <person name="Ohm R.A."/>
        </authorList>
    </citation>
    <scope>NUCLEOTIDE SEQUENCE</scope>
    <source>
        <strain evidence="2">CBS 150709</strain>
    </source>
</reference>